<dbReference type="InterPro" id="IPR003582">
    <property type="entry name" value="ShKT_dom"/>
</dbReference>
<dbReference type="GO" id="GO:0045597">
    <property type="term" value="P:positive regulation of cell differentiation"/>
    <property type="evidence" value="ECO:0007669"/>
    <property type="project" value="TreeGrafter"/>
</dbReference>
<dbReference type="SMART" id="SM00214">
    <property type="entry name" value="VWC"/>
    <property type="match status" value="5"/>
</dbReference>
<dbReference type="InterPro" id="IPR050941">
    <property type="entry name" value="CCN"/>
</dbReference>
<dbReference type="EMBL" id="CACVKT020005775">
    <property type="protein sequence ID" value="CAC5397846.1"/>
    <property type="molecule type" value="Genomic_DNA"/>
</dbReference>
<evidence type="ECO:0000256" key="2">
    <source>
        <dbReference type="PROSITE-ProRule" id="PRU01005"/>
    </source>
</evidence>
<dbReference type="SMART" id="SM00254">
    <property type="entry name" value="ShKT"/>
    <property type="match status" value="3"/>
</dbReference>
<keyword evidence="1 3" id="KW-0732">Signal</keyword>
<gene>
    <name evidence="6" type="ORF">MCOR_32256</name>
</gene>
<dbReference type="OrthoDB" id="6106445at2759"/>
<dbReference type="GO" id="GO:0005615">
    <property type="term" value="C:extracellular space"/>
    <property type="evidence" value="ECO:0007669"/>
    <property type="project" value="TreeGrafter"/>
</dbReference>
<keyword evidence="7" id="KW-1185">Reference proteome</keyword>
<feature type="chain" id="PRO_5026669702" description="VWFC domain-containing protein" evidence="3">
    <location>
        <begin position="24"/>
        <end position="757"/>
    </location>
</feature>
<evidence type="ECO:0008006" key="8">
    <source>
        <dbReference type="Google" id="ProtNLM"/>
    </source>
</evidence>
<sequence>MNSAQALIICAVAVYQTVTLSNAAGQSTVAPNKCKLFQQLPSQCSLVRDPVNRCCYVPRCVATGTNIPLNPYYNTYNGSSNVIPQPGKLNIVPLGQYNVITGNNWQRPQGSTYTGVGGFGACVYKNVMYKQGQSWDDRCEYVCTCANASNGLYKCVSKCPQLPNLLPSYCKKISIPGQCCVHVKCDIPRVSYTPPSEIKANAAPTNVFGVITHIPGIIIVATEKPTETHDLAGGGIPILQQQFSQVISQCIFHQRAAGGQPEKYLVYNQGETWKDGCEFSCHCFDGKTGYYYCEPLCPVYNNLPSNKCYLTSVDGQCCKQPRCQLDNGQVVNPLQTQTNYTIIGTLSNGYTGFSPNYNFSSTLVGGSYQSQIGVCIYKGKIYKQGQHWSDGCDFDCRCDDARRGAFSCTPRCPTYTNLPSFCSLVKSDRDCCSRPVCHKPPVILQPHTTTTALPKSPTCSWCRDELDNCKSYGQSVCAGRYKPWAKRNCAHYCNFCDCSSVPTSTTDPFTDPLCVDKLDNCRDFGDDACTGIFYTWALENCLRHCALCYTLSATVQKGCHDKQPEICSSQQDVICTNAAYKNWPEGNCQKTCYLCPGQVARTTPTPKDCTFNGTEYHHGYQWTNGCDKNCTCDNGRFNCIDLCPRYPTNWHMVIKCCYPEWRIVDRFPVERIGCYYGEKTYKQDETWSDGCKFSCVCNDAKNGQYQCKEKIDKDISEKKCPKWDLPDVCHWNPAPAGKCCLRPECPAPYVITGYPDY</sequence>
<feature type="domain" description="ShKT" evidence="5">
    <location>
        <begin position="462"/>
        <end position="496"/>
    </location>
</feature>
<dbReference type="PROSITE" id="PS50184">
    <property type="entry name" value="VWFC_2"/>
    <property type="match status" value="2"/>
</dbReference>
<organism evidence="6 7">
    <name type="scientific">Mytilus coruscus</name>
    <name type="common">Sea mussel</name>
    <dbReference type="NCBI Taxonomy" id="42192"/>
    <lineage>
        <taxon>Eukaryota</taxon>
        <taxon>Metazoa</taxon>
        <taxon>Spiralia</taxon>
        <taxon>Lophotrochozoa</taxon>
        <taxon>Mollusca</taxon>
        <taxon>Bivalvia</taxon>
        <taxon>Autobranchia</taxon>
        <taxon>Pteriomorphia</taxon>
        <taxon>Mytilida</taxon>
        <taxon>Mytiloidea</taxon>
        <taxon>Mytilidae</taxon>
        <taxon>Mytilinae</taxon>
        <taxon>Mytilus</taxon>
    </lineage>
</organism>
<proteinExistence type="predicted"/>
<feature type="signal peptide" evidence="3">
    <location>
        <begin position="1"/>
        <end position="23"/>
    </location>
</feature>
<dbReference type="InterPro" id="IPR001007">
    <property type="entry name" value="VWF_dom"/>
</dbReference>
<dbReference type="GO" id="GO:0007155">
    <property type="term" value="P:cell adhesion"/>
    <property type="evidence" value="ECO:0007669"/>
    <property type="project" value="TreeGrafter"/>
</dbReference>
<keyword evidence="2" id="KW-1015">Disulfide bond</keyword>
<reference evidence="6 7" key="1">
    <citation type="submission" date="2020-06" db="EMBL/GenBank/DDBJ databases">
        <authorList>
            <person name="Li R."/>
            <person name="Bekaert M."/>
        </authorList>
    </citation>
    <scope>NUCLEOTIDE SEQUENCE [LARGE SCALE GENOMIC DNA]</scope>
    <source>
        <strain evidence="7">wild</strain>
    </source>
</reference>
<name>A0A6J8CQW0_MYTCO</name>
<dbReference type="Proteomes" id="UP000507470">
    <property type="component" value="Unassembled WGS sequence"/>
</dbReference>
<dbReference type="PROSITE" id="PS51670">
    <property type="entry name" value="SHKT"/>
    <property type="match status" value="1"/>
</dbReference>
<evidence type="ECO:0000313" key="6">
    <source>
        <dbReference type="EMBL" id="CAC5397846.1"/>
    </source>
</evidence>
<evidence type="ECO:0000256" key="1">
    <source>
        <dbReference type="ARBA" id="ARBA00022729"/>
    </source>
</evidence>
<dbReference type="PANTHER" id="PTHR11348">
    <property type="entry name" value="CONNECTIVE TISSUE GROWTH FACTOR-RELATED"/>
    <property type="match status" value="1"/>
</dbReference>
<comment type="caution">
    <text evidence="2">Lacks conserved residue(s) required for the propagation of feature annotation.</text>
</comment>
<evidence type="ECO:0000256" key="3">
    <source>
        <dbReference type="SAM" id="SignalP"/>
    </source>
</evidence>
<accession>A0A6J8CQW0</accession>
<dbReference type="SUPFAM" id="SSF57603">
    <property type="entry name" value="FnI-like domain"/>
    <property type="match status" value="2"/>
</dbReference>
<dbReference type="GO" id="GO:0005178">
    <property type="term" value="F:integrin binding"/>
    <property type="evidence" value="ECO:0007669"/>
    <property type="project" value="TreeGrafter"/>
</dbReference>
<feature type="disulfide bond" evidence="2">
    <location>
        <begin position="462"/>
        <end position="496"/>
    </location>
</feature>
<feature type="domain" description="VWFC" evidence="4">
    <location>
        <begin position="373"/>
        <end position="438"/>
    </location>
</feature>
<dbReference type="AlphaFoldDB" id="A0A6J8CQW0"/>
<evidence type="ECO:0000259" key="5">
    <source>
        <dbReference type="PROSITE" id="PS51670"/>
    </source>
</evidence>
<protein>
    <recommendedName>
        <fullName evidence="8">VWFC domain-containing protein</fullName>
    </recommendedName>
</protein>
<feature type="domain" description="VWFC" evidence="4">
    <location>
        <begin position="120"/>
        <end position="186"/>
    </location>
</feature>
<evidence type="ECO:0000259" key="4">
    <source>
        <dbReference type="PROSITE" id="PS50184"/>
    </source>
</evidence>
<evidence type="ECO:0000313" key="7">
    <source>
        <dbReference type="Proteomes" id="UP000507470"/>
    </source>
</evidence>